<keyword evidence="2" id="KW-0805">Transcription regulation</keyword>
<name>A0A1T0CUJ9_9GAMM</name>
<dbReference type="Pfam" id="PF03466">
    <property type="entry name" value="LysR_substrate"/>
    <property type="match status" value="1"/>
</dbReference>
<dbReference type="Gene3D" id="1.10.10.10">
    <property type="entry name" value="Winged helix-like DNA-binding domain superfamily/Winged helix DNA-binding domain"/>
    <property type="match status" value="1"/>
</dbReference>
<reference evidence="6 7" key="1">
    <citation type="submission" date="2017-02" db="EMBL/GenBank/DDBJ databases">
        <title>Draft genome sequence of Moraxella pluranimalium CCUG 54913T type strain.</title>
        <authorList>
            <person name="Salva-Serra F."/>
            <person name="Engstrom-Jakobsson H."/>
            <person name="Thorell K."/>
            <person name="Jaen-Luchoro D."/>
            <person name="Gonzales-Siles L."/>
            <person name="Karlsson R."/>
            <person name="Yazdan S."/>
            <person name="Boulund F."/>
            <person name="Johnning A."/>
            <person name="Engstrand L."/>
            <person name="Kristiansson E."/>
            <person name="Moore E."/>
        </authorList>
    </citation>
    <scope>NUCLEOTIDE SEQUENCE [LARGE SCALE GENOMIC DNA]</scope>
    <source>
        <strain evidence="6 7">CCUG 54913</strain>
    </source>
</reference>
<dbReference type="InterPro" id="IPR000847">
    <property type="entry name" value="LysR_HTH_N"/>
</dbReference>
<dbReference type="AlphaFoldDB" id="A0A1T0CUJ9"/>
<protein>
    <recommendedName>
        <fullName evidence="5">HTH lysR-type domain-containing protein</fullName>
    </recommendedName>
</protein>
<keyword evidence="4" id="KW-0804">Transcription</keyword>
<dbReference type="GO" id="GO:0006351">
    <property type="term" value="P:DNA-templated transcription"/>
    <property type="evidence" value="ECO:0007669"/>
    <property type="project" value="TreeGrafter"/>
</dbReference>
<evidence type="ECO:0000313" key="7">
    <source>
        <dbReference type="Proteomes" id="UP000189800"/>
    </source>
</evidence>
<dbReference type="InterPro" id="IPR005119">
    <property type="entry name" value="LysR_subst-bd"/>
</dbReference>
<proteinExistence type="inferred from homology"/>
<dbReference type="CDD" id="cd08422">
    <property type="entry name" value="PBP2_CrgA_like"/>
    <property type="match status" value="1"/>
</dbReference>
<evidence type="ECO:0000259" key="5">
    <source>
        <dbReference type="PROSITE" id="PS50931"/>
    </source>
</evidence>
<dbReference type="InterPro" id="IPR036388">
    <property type="entry name" value="WH-like_DNA-bd_sf"/>
</dbReference>
<dbReference type="GO" id="GO:0043565">
    <property type="term" value="F:sequence-specific DNA binding"/>
    <property type="evidence" value="ECO:0007669"/>
    <property type="project" value="TreeGrafter"/>
</dbReference>
<evidence type="ECO:0000313" key="6">
    <source>
        <dbReference type="EMBL" id="OOS26007.1"/>
    </source>
</evidence>
<dbReference type="InterPro" id="IPR036390">
    <property type="entry name" value="WH_DNA-bd_sf"/>
</dbReference>
<dbReference type="OrthoDB" id="5671700at2"/>
<dbReference type="SUPFAM" id="SSF53850">
    <property type="entry name" value="Periplasmic binding protein-like II"/>
    <property type="match status" value="1"/>
</dbReference>
<evidence type="ECO:0000256" key="1">
    <source>
        <dbReference type="ARBA" id="ARBA00009437"/>
    </source>
</evidence>
<dbReference type="PROSITE" id="PS50931">
    <property type="entry name" value="HTH_LYSR"/>
    <property type="match status" value="1"/>
</dbReference>
<dbReference type="Proteomes" id="UP000189800">
    <property type="component" value="Unassembled WGS sequence"/>
</dbReference>
<organism evidence="6 7">
    <name type="scientific">Moraxella pluranimalium</name>
    <dbReference type="NCBI Taxonomy" id="470453"/>
    <lineage>
        <taxon>Bacteria</taxon>
        <taxon>Pseudomonadati</taxon>
        <taxon>Pseudomonadota</taxon>
        <taxon>Gammaproteobacteria</taxon>
        <taxon>Moraxellales</taxon>
        <taxon>Moraxellaceae</taxon>
        <taxon>Moraxella</taxon>
    </lineage>
</organism>
<dbReference type="InterPro" id="IPR058163">
    <property type="entry name" value="LysR-type_TF_proteobact-type"/>
</dbReference>
<comment type="similarity">
    <text evidence="1">Belongs to the LysR transcriptional regulatory family.</text>
</comment>
<sequence>MKKVDLNDIKLFVSVVQAGSLTRASELLDIPKSHISRHLTELENSLGTTLMDRGRRGIVLNELGLRFLHNAQEMLRLAQIAIDDVQDNLQKPSGLLRLSVSTEVGRGFLMHHLPEYFRRYPDVNLQVQIDNRKVNMIQDGIDIALRIGSADSDNVVARKLFDIELGLFASKSYIDAHGMPSSPHELYGHTLLHKYDGPDWAFWCDHHLVRIDGQYRLSCNDFNLVGQMVSDGLGIGLLPCFDNMIRADWVRLLPQWQIDSVPLYVVYYKNRGAVPTVRSMVEFLVSVAKAV</sequence>
<evidence type="ECO:0000256" key="3">
    <source>
        <dbReference type="ARBA" id="ARBA00023125"/>
    </source>
</evidence>
<dbReference type="Gene3D" id="3.40.190.290">
    <property type="match status" value="1"/>
</dbReference>
<accession>A0A1T0CUJ9</accession>
<dbReference type="EMBL" id="MUYU01000005">
    <property type="protein sequence ID" value="OOS26007.1"/>
    <property type="molecule type" value="Genomic_DNA"/>
</dbReference>
<evidence type="ECO:0000256" key="4">
    <source>
        <dbReference type="ARBA" id="ARBA00023163"/>
    </source>
</evidence>
<dbReference type="PANTHER" id="PTHR30537">
    <property type="entry name" value="HTH-TYPE TRANSCRIPTIONAL REGULATOR"/>
    <property type="match status" value="1"/>
</dbReference>
<dbReference type="PANTHER" id="PTHR30537:SF3">
    <property type="entry name" value="TRANSCRIPTIONAL REGULATORY PROTEIN"/>
    <property type="match status" value="1"/>
</dbReference>
<dbReference type="GO" id="GO:0003700">
    <property type="term" value="F:DNA-binding transcription factor activity"/>
    <property type="evidence" value="ECO:0007669"/>
    <property type="project" value="InterPro"/>
</dbReference>
<comment type="caution">
    <text evidence="6">The sequence shown here is derived from an EMBL/GenBank/DDBJ whole genome shotgun (WGS) entry which is preliminary data.</text>
</comment>
<keyword evidence="3" id="KW-0238">DNA-binding</keyword>
<dbReference type="Pfam" id="PF00126">
    <property type="entry name" value="HTH_1"/>
    <property type="match status" value="1"/>
</dbReference>
<keyword evidence="7" id="KW-1185">Reference proteome</keyword>
<dbReference type="STRING" id="470453.B0680_00755"/>
<dbReference type="SUPFAM" id="SSF46785">
    <property type="entry name" value="Winged helix' DNA-binding domain"/>
    <property type="match status" value="1"/>
</dbReference>
<dbReference type="FunFam" id="1.10.10.10:FF:000001">
    <property type="entry name" value="LysR family transcriptional regulator"/>
    <property type="match status" value="1"/>
</dbReference>
<gene>
    <name evidence="6" type="ORF">B0680_00755</name>
</gene>
<evidence type="ECO:0000256" key="2">
    <source>
        <dbReference type="ARBA" id="ARBA00023015"/>
    </source>
</evidence>
<feature type="domain" description="HTH lysR-type" evidence="5">
    <location>
        <begin position="4"/>
        <end position="61"/>
    </location>
</feature>